<reference evidence="4 5" key="1">
    <citation type="journal article" date="2011" name="Proc. Natl. Acad. Sci. U.S.A.">
        <title>Evolutionary erosion of yeast sex chromosomes by mating-type switching accidents.</title>
        <authorList>
            <person name="Gordon J.L."/>
            <person name="Armisen D."/>
            <person name="Proux-Wera E."/>
            <person name="Oheigeartaigh S.S."/>
            <person name="Byrne K.P."/>
            <person name="Wolfe K.H."/>
        </authorList>
    </citation>
    <scope>NUCLEOTIDE SEQUENCE [LARGE SCALE GENOMIC DNA]</scope>
    <source>
        <strain evidence="5">ATCC 34711 / CBS 6284 / DSM 70876 / NBRC 10599 / NRRL Y-10934 / UCD 77-7</strain>
    </source>
</reference>
<evidence type="ECO:0000313" key="5">
    <source>
        <dbReference type="Proteomes" id="UP000002866"/>
    </source>
</evidence>
<dbReference type="InterPro" id="IPR016084">
    <property type="entry name" value="Haem_Oase-like_multi-hlx"/>
</dbReference>
<feature type="active site" description="Proton donor" evidence="1">
    <location>
        <position position="207"/>
    </location>
</feature>
<name>I2GUX9_HENB6</name>
<dbReference type="InterPro" id="IPR026285">
    <property type="entry name" value="TenA_E"/>
</dbReference>
<sequence length="218" mass="25453">MAAQSTTAQLLAKHSNIFKKATEHELTKQLCKGTLADRALYIYLAQDLQFFETGLRTICKTTAKAPEVDSLLTLAKKIGFFANDENTYFRDCLELLAPAMTKEEIEFYNNNEVASVKQYIAYLNKLTNDNSIEYPQLITYLWVAEQIYLEWAHNLPKAENLHWKYQTWIDLHDGKHFIDWCDFLKAEVDKYPIEKVEETFVEVTSLEFEFFESCFNAK</sequence>
<dbReference type="GeneID" id="14493113"/>
<feature type="domain" description="Thiaminase-2/PQQC" evidence="3">
    <location>
        <begin position="12"/>
        <end position="211"/>
    </location>
</feature>
<dbReference type="FunCoup" id="I2GUX9">
    <property type="interactions" value="21"/>
</dbReference>
<feature type="binding site" evidence="2">
    <location>
        <position position="47"/>
    </location>
    <ligand>
        <name>substrate</name>
    </ligand>
</feature>
<dbReference type="STRING" id="1071380.I2GUX9"/>
<dbReference type="EMBL" id="HE806316">
    <property type="protein sequence ID" value="CCH57931.1"/>
    <property type="molecule type" value="Genomic_DNA"/>
</dbReference>
<feature type="binding site" evidence="2">
    <location>
        <position position="85"/>
    </location>
    <ligand>
        <name>substrate</name>
    </ligand>
</feature>
<dbReference type="PIRSF" id="PIRSF003170">
    <property type="entry name" value="Pet18p"/>
    <property type="match status" value="1"/>
</dbReference>
<dbReference type="SUPFAM" id="SSF48613">
    <property type="entry name" value="Heme oxygenase-like"/>
    <property type="match status" value="1"/>
</dbReference>
<proteinExistence type="predicted"/>
<gene>
    <name evidence="4" type="primary">TBLA0A01320</name>
    <name evidence="4" type="ORF">TBLA_0A01320</name>
</gene>
<dbReference type="GO" id="GO:0005829">
    <property type="term" value="C:cytosol"/>
    <property type="evidence" value="ECO:0007669"/>
    <property type="project" value="TreeGrafter"/>
</dbReference>
<keyword evidence="5" id="KW-1185">Reference proteome</keyword>
<evidence type="ECO:0000313" key="4">
    <source>
        <dbReference type="EMBL" id="CCH57931.1"/>
    </source>
</evidence>
<organism evidence="4 5">
    <name type="scientific">Henningerozyma blattae (strain ATCC 34711 / CBS 6284 / DSM 70876 / NBRC 10599 / NRRL Y-10934 / UCD 77-7)</name>
    <name type="common">Yeast</name>
    <name type="synonym">Tetrapisispora blattae</name>
    <dbReference type="NCBI Taxonomy" id="1071380"/>
    <lineage>
        <taxon>Eukaryota</taxon>
        <taxon>Fungi</taxon>
        <taxon>Dikarya</taxon>
        <taxon>Ascomycota</taxon>
        <taxon>Saccharomycotina</taxon>
        <taxon>Saccharomycetes</taxon>
        <taxon>Saccharomycetales</taxon>
        <taxon>Saccharomycetaceae</taxon>
        <taxon>Henningerozyma</taxon>
    </lineage>
</organism>
<dbReference type="Pfam" id="PF03070">
    <property type="entry name" value="TENA_THI-4"/>
    <property type="match status" value="1"/>
</dbReference>
<dbReference type="RefSeq" id="XP_004177450.1">
    <property type="nucleotide sequence ID" value="XM_004177402.1"/>
</dbReference>
<dbReference type="GO" id="GO:0006772">
    <property type="term" value="P:thiamine metabolic process"/>
    <property type="evidence" value="ECO:0007669"/>
    <property type="project" value="UniProtKB-ARBA"/>
</dbReference>
<dbReference type="HOGENOM" id="CLU_077537_0_0_1"/>
<feature type="binding site" evidence="2">
    <location>
        <position position="145"/>
    </location>
    <ligand>
        <name>substrate</name>
    </ligand>
</feature>
<dbReference type="OrthoDB" id="37730at2759"/>
<dbReference type="Gene3D" id="1.20.910.10">
    <property type="entry name" value="Heme oxygenase-like"/>
    <property type="match status" value="1"/>
</dbReference>
<protein>
    <recommendedName>
        <fullName evidence="3">Thiaminase-2/PQQC domain-containing protein</fullName>
    </recommendedName>
</protein>
<dbReference type="KEGG" id="tbl:TBLA_0A01320"/>
<dbReference type="OMA" id="AEWITLH"/>
<dbReference type="CDD" id="cd19358">
    <property type="entry name" value="TenA_E_Spr0628-like"/>
    <property type="match status" value="1"/>
</dbReference>
<dbReference type="InParanoid" id="I2GUX9"/>
<dbReference type="InterPro" id="IPR050967">
    <property type="entry name" value="Thiamine_Salvage_TenA"/>
</dbReference>
<accession>I2GUX9</accession>
<evidence type="ECO:0000256" key="2">
    <source>
        <dbReference type="PIRSR" id="PIRSR003170-2"/>
    </source>
</evidence>
<evidence type="ECO:0000259" key="3">
    <source>
        <dbReference type="Pfam" id="PF03070"/>
    </source>
</evidence>
<dbReference type="PANTHER" id="PTHR43198:SF2">
    <property type="entry name" value="SI:CH1073-67J19.1-RELATED"/>
    <property type="match status" value="1"/>
</dbReference>
<dbReference type="InterPro" id="IPR004305">
    <property type="entry name" value="Thiaminase-2/PQQC"/>
</dbReference>
<dbReference type="PANTHER" id="PTHR43198">
    <property type="entry name" value="BIFUNCTIONAL TH2 PROTEIN"/>
    <property type="match status" value="1"/>
</dbReference>
<dbReference type="Proteomes" id="UP000002866">
    <property type="component" value="Chromosome 1"/>
</dbReference>
<evidence type="ECO:0000256" key="1">
    <source>
        <dbReference type="PIRSR" id="PIRSR003170-1"/>
    </source>
</evidence>
<dbReference type="AlphaFoldDB" id="I2GUX9"/>
<dbReference type="eggNOG" id="ENOG502QT8P">
    <property type="taxonomic scope" value="Eukaryota"/>
</dbReference>